<proteinExistence type="predicted"/>
<keyword evidence="1" id="KW-0812">Transmembrane</keyword>
<sequence length="155" mass="16553">MTQPLRRPHEVQDLTTAIVVCATALCALGLTVAEWRAYATLAGYVGRHGVALGGLLSADDIAGSLGTVTFVGTLATAVMVVLWTWRVRVDRRLARAARHEWSLLLGAWLVIVLTHNTVMDGTLGPVLTETVGLTVGGVLLAVAAGRFVFALWRDH</sequence>
<accession>A0A4R6SQT5</accession>
<evidence type="ECO:0000313" key="2">
    <source>
        <dbReference type="EMBL" id="TDQ05643.1"/>
    </source>
</evidence>
<reference evidence="2 3" key="1">
    <citation type="submission" date="2019-03" db="EMBL/GenBank/DDBJ databases">
        <title>Genomic Encyclopedia of Type Strains, Phase IV (KMG-IV): sequencing the most valuable type-strain genomes for metagenomic binning, comparative biology and taxonomic classification.</title>
        <authorList>
            <person name="Goeker M."/>
        </authorList>
    </citation>
    <scope>NUCLEOTIDE SEQUENCE [LARGE SCALE GENOMIC DNA]</scope>
    <source>
        <strain evidence="2 3">DSM 45361</strain>
    </source>
</reference>
<feature type="transmembrane region" description="Helical" evidence="1">
    <location>
        <begin position="131"/>
        <end position="152"/>
    </location>
</feature>
<evidence type="ECO:0000313" key="3">
    <source>
        <dbReference type="Proteomes" id="UP000295444"/>
    </source>
</evidence>
<gene>
    <name evidence="2" type="ORF">EV186_1011617</name>
</gene>
<feature type="transmembrane region" description="Helical" evidence="1">
    <location>
        <begin position="101"/>
        <end position="119"/>
    </location>
</feature>
<keyword evidence="1" id="KW-0472">Membrane</keyword>
<dbReference type="RefSeq" id="WP_133848355.1">
    <property type="nucleotide sequence ID" value="NZ_SNXZ01000001.1"/>
</dbReference>
<evidence type="ECO:0000256" key="1">
    <source>
        <dbReference type="SAM" id="Phobius"/>
    </source>
</evidence>
<dbReference type="Proteomes" id="UP000295444">
    <property type="component" value="Unassembled WGS sequence"/>
</dbReference>
<keyword evidence="3" id="KW-1185">Reference proteome</keyword>
<keyword evidence="1" id="KW-1133">Transmembrane helix</keyword>
<organism evidence="2 3">
    <name type="scientific">Labedaea rhizosphaerae</name>
    <dbReference type="NCBI Taxonomy" id="598644"/>
    <lineage>
        <taxon>Bacteria</taxon>
        <taxon>Bacillati</taxon>
        <taxon>Actinomycetota</taxon>
        <taxon>Actinomycetes</taxon>
        <taxon>Pseudonocardiales</taxon>
        <taxon>Pseudonocardiaceae</taxon>
        <taxon>Labedaea</taxon>
    </lineage>
</organism>
<dbReference type="AlphaFoldDB" id="A0A4R6SQT5"/>
<dbReference type="EMBL" id="SNXZ01000001">
    <property type="protein sequence ID" value="TDQ05643.1"/>
    <property type="molecule type" value="Genomic_DNA"/>
</dbReference>
<comment type="caution">
    <text evidence="2">The sequence shown here is derived from an EMBL/GenBank/DDBJ whole genome shotgun (WGS) entry which is preliminary data.</text>
</comment>
<feature type="transmembrane region" description="Helical" evidence="1">
    <location>
        <begin position="61"/>
        <end position="85"/>
    </location>
</feature>
<name>A0A4R6SQT5_LABRH</name>
<feature type="transmembrane region" description="Helical" evidence="1">
    <location>
        <begin position="12"/>
        <end position="33"/>
    </location>
</feature>
<protein>
    <submittedName>
        <fullName evidence="2">Uncharacterized protein</fullName>
    </submittedName>
</protein>